<dbReference type="GO" id="GO:0046872">
    <property type="term" value="F:metal ion binding"/>
    <property type="evidence" value="ECO:0007669"/>
    <property type="project" value="UniProtKB-KW"/>
</dbReference>
<keyword evidence="2" id="KW-1277">Toxin-antitoxin system</keyword>
<dbReference type="GO" id="GO:0016779">
    <property type="term" value="F:nucleotidyltransferase activity"/>
    <property type="evidence" value="ECO:0007669"/>
    <property type="project" value="UniProtKB-KW"/>
</dbReference>
<comment type="similarity">
    <text evidence="9">Belongs to the MntA antitoxin family.</text>
</comment>
<comment type="cofactor">
    <cofactor evidence="1">
        <name>Mg(2+)</name>
        <dbReference type="ChEBI" id="CHEBI:18420"/>
    </cofactor>
</comment>
<dbReference type="Pfam" id="PF01909">
    <property type="entry name" value="NTP_transf_2"/>
    <property type="match status" value="1"/>
</dbReference>
<keyword evidence="3" id="KW-0808">Transferase</keyword>
<evidence type="ECO:0000256" key="7">
    <source>
        <dbReference type="ARBA" id="ARBA00022840"/>
    </source>
</evidence>
<dbReference type="InterPro" id="IPR002934">
    <property type="entry name" value="Polymerase_NTP_transf_dom"/>
</dbReference>
<gene>
    <name evidence="11" type="ORF">MNBD_BACTEROID05-1053</name>
</gene>
<accession>A0A3B0TXR8</accession>
<sequence>MIKIAKNIIPKQKQVVSYLKKHGVVKAGVFGSYARGEQKKRSDIDILVKVERGTSLLDIAGFELDLEDIVQKKIDLLTYGAIHPYVKDIILQDEVPIL</sequence>
<evidence type="ECO:0000256" key="6">
    <source>
        <dbReference type="ARBA" id="ARBA00022741"/>
    </source>
</evidence>
<protein>
    <recommendedName>
        <fullName evidence="10">Polymerase nucleotidyl transferase domain-containing protein</fullName>
    </recommendedName>
</protein>
<evidence type="ECO:0000256" key="4">
    <source>
        <dbReference type="ARBA" id="ARBA00022695"/>
    </source>
</evidence>
<evidence type="ECO:0000256" key="1">
    <source>
        <dbReference type="ARBA" id="ARBA00001946"/>
    </source>
</evidence>
<dbReference type="InterPro" id="IPR052038">
    <property type="entry name" value="Type-VII_TA_antitoxin"/>
</dbReference>
<feature type="domain" description="Polymerase nucleotidyl transferase" evidence="10">
    <location>
        <begin position="14"/>
        <end position="92"/>
    </location>
</feature>
<evidence type="ECO:0000256" key="9">
    <source>
        <dbReference type="ARBA" id="ARBA00038276"/>
    </source>
</evidence>
<evidence type="ECO:0000313" key="11">
    <source>
        <dbReference type="EMBL" id="VAW16939.1"/>
    </source>
</evidence>
<evidence type="ECO:0000256" key="2">
    <source>
        <dbReference type="ARBA" id="ARBA00022649"/>
    </source>
</evidence>
<evidence type="ECO:0000256" key="5">
    <source>
        <dbReference type="ARBA" id="ARBA00022723"/>
    </source>
</evidence>
<dbReference type="PANTHER" id="PTHR33571">
    <property type="entry name" value="SSL8005 PROTEIN"/>
    <property type="match status" value="1"/>
</dbReference>
<dbReference type="GO" id="GO:0005524">
    <property type="term" value="F:ATP binding"/>
    <property type="evidence" value="ECO:0007669"/>
    <property type="project" value="UniProtKB-KW"/>
</dbReference>
<organism evidence="11">
    <name type="scientific">hydrothermal vent metagenome</name>
    <dbReference type="NCBI Taxonomy" id="652676"/>
    <lineage>
        <taxon>unclassified sequences</taxon>
        <taxon>metagenomes</taxon>
        <taxon>ecological metagenomes</taxon>
    </lineage>
</organism>
<name>A0A3B0TXR8_9ZZZZ</name>
<dbReference type="InterPro" id="IPR043519">
    <property type="entry name" value="NT_sf"/>
</dbReference>
<keyword evidence="4" id="KW-0548">Nucleotidyltransferase</keyword>
<keyword evidence="7" id="KW-0067">ATP-binding</keyword>
<evidence type="ECO:0000259" key="10">
    <source>
        <dbReference type="Pfam" id="PF01909"/>
    </source>
</evidence>
<evidence type="ECO:0000256" key="8">
    <source>
        <dbReference type="ARBA" id="ARBA00022842"/>
    </source>
</evidence>
<dbReference type="Gene3D" id="3.30.460.10">
    <property type="entry name" value="Beta Polymerase, domain 2"/>
    <property type="match status" value="1"/>
</dbReference>
<dbReference type="EMBL" id="UOEN01000348">
    <property type="protein sequence ID" value="VAW16939.1"/>
    <property type="molecule type" value="Genomic_DNA"/>
</dbReference>
<dbReference type="SUPFAM" id="SSF81301">
    <property type="entry name" value="Nucleotidyltransferase"/>
    <property type="match status" value="1"/>
</dbReference>
<dbReference type="CDD" id="cd05403">
    <property type="entry name" value="NT_KNTase_like"/>
    <property type="match status" value="1"/>
</dbReference>
<evidence type="ECO:0000256" key="3">
    <source>
        <dbReference type="ARBA" id="ARBA00022679"/>
    </source>
</evidence>
<keyword evidence="5" id="KW-0479">Metal-binding</keyword>
<proteinExistence type="inferred from homology"/>
<dbReference type="AlphaFoldDB" id="A0A3B0TXR8"/>
<keyword evidence="6" id="KW-0547">Nucleotide-binding</keyword>
<keyword evidence="8" id="KW-0460">Magnesium</keyword>
<reference evidence="11" key="1">
    <citation type="submission" date="2018-06" db="EMBL/GenBank/DDBJ databases">
        <authorList>
            <person name="Zhirakovskaya E."/>
        </authorList>
    </citation>
    <scope>NUCLEOTIDE SEQUENCE</scope>
</reference>
<dbReference type="PANTHER" id="PTHR33571:SF14">
    <property type="entry name" value="PROTEIN ADENYLYLTRANSFERASE MJ0435-RELATED"/>
    <property type="match status" value="1"/>
</dbReference>